<evidence type="ECO:0000313" key="5">
    <source>
        <dbReference type="EMBL" id="SVB15071.1"/>
    </source>
</evidence>
<dbReference type="Gene3D" id="3.60.20.40">
    <property type="match status" value="1"/>
</dbReference>
<evidence type="ECO:0000256" key="2">
    <source>
        <dbReference type="ARBA" id="ARBA00022801"/>
    </source>
</evidence>
<accession>A0A382BNF4</accession>
<dbReference type="InterPro" id="IPR029055">
    <property type="entry name" value="Ntn_hydrolases_N"/>
</dbReference>
<keyword evidence="3" id="KW-0865">Zymogen</keyword>
<dbReference type="GO" id="GO:0016740">
    <property type="term" value="F:transferase activity"/>
    <property type="evidence" value="ECO:0007669"/>
    <property type="project" value="UniProtKB-KW"/>
</dbReference>
<dbReference type="InterPro" id="IPR043137">
    <property type="entry name" value="GGT_ssub_C"/>
</dbReference>
<sequence>MTAEPSLTSPGGGGHFMAFPADSRSVLFDFFVDMPSGVIEPEQMEFFDIEVDFGPEQQQFHIGKGSIAVPGTVAGLLHVHDVLGKLDRKDLMAPAIRVAKEGAVLSDAQAYLVKILAPILNYEAAGKKLYSHNKTFLQTGDRLAIPDLADFLDGLVYEGVDLMYKGEVADRIVEWVGEEGFLRKADLEQYEVKERTPISTDFFGHSIYLNPPPAMSGILIDFTFCLLEQMILSAGPSIELIDMALALSITNEARQNKLPGGTVMSNRPRFCVDDDFQKYVEKFLTKRPGRKNGQEPNSRGATTQVSILDTEGNTASVTTTNGEGCGYILPGLGFMLNNMLGEEDLNPQGFHLHKPGDRLPSMVAPTIVMKNGAPAMVTGSAGSNRIRSAIVQVIVNVLCGDMEVEEAVAAPRIHVEGNMLQVEPRVDEAQLDKLKNFFEIHRWNDLNLYFGGVNSVTPKGGAGDPRRGGAATVT</sequence>
<evidence type="ECO:0008006" key="6">
    <source>
        <dbReference type="Google" id="ProtNLM"/>
    </source>
</evidence>
<dbReference type="PANTHER" id="PTHR43199">
    <property type="entry name" value="GLUTATHIONE HYDROLASE"/>
    <property type="match status" value="1"/>
</dbReference>
<protein>
    <recommendedName>
        <fullName evidence="6">Gamma-glutamyltransferase</fullName>
    </recommendedName>
</protein>
<evidence type="ECO:0000256" key="1">
    <source>
        <dbReference type="ARBA" id="ARBA00022679"/>
    </source>
</evidence>
<evidence type="ECO:0000256" key="4">
    <source>
        <dbReference type="SAM" id="MobiDB-lite"/>
    </source>
</evidence>
<keyword evidence="1" id="KW-0808">Transferase</keyword>
<name>A0A382BNF4_9ZZZZ</name>
<evidence type="ECO:0000256" key="3">
    <source>
        <dbReference type="ARBA" id="ARBA00023145"/>
    </source>
</evidence>
<organism evidence="5">
    <name type="scientific">marine metagenome</name>
    <dbReference type="NCBI Taxonomy" id="408172"/>
    <lineage>
        <taxon>unclassified sequences</taxon>
        <taxon>metagenomes</taxon>
        <taxon>ecological metagenomes</taxon>
    </lineage>
</organism>
<dbReference type="Pfam" id="PF01019">
    <property type="entry name" value="G_glu_transpept"/>
    <property type="match status" value="1"/>
</dbReference>
<dbReference type="PRINTS" id="PR01210">
    <property type="entry name" value="GGTRANSPTASE"/>
</dbReference>
<gene>
    <name evidence="5" type="ORF">METZ01_LOCUS167925</name>
</gene>
<feature type="region of interest" description="Disordered" evidence="4">
    <location>
        <begin position="285"/>
        <end position="304"/>
    </location>
</feature>
<dbReference type="SUPFAM" id="SSF56235">
    <property type="entry name" value="N-terminal nucleophile aminohydrolases (Ntn hydrolases)"/>
    <property type="match status" value="1"/>
</dbReference>
<dbReference type="InterPro" id="IPR051792">
    <property type="entry name" value="GGT_bact"/>
</dbReference>
<dbReference type="AlphaFoldDB" id="A0A382BNF4"/>
<reference evidence="5" key="1">
    <citation type="submission" date="2018-05" db="EMBL/GenBank/DDBJ databases">
        <authorList>
            <person name="Lanie J.A."/>
            <person name="Ng W.-L."/>
            <person name="Kazmierczak K.M."/>
            <person name="Andrzejewski T.M."/>
            <person name="Davidsen T.M."/>
            <person name="Wayne K.J."/>
            <person name="Tettelin H."/>
            <person name="Glass J.I."/>
            <person name="Rusch D."/>
            <person name="Podicherti R."/>
            <person name="Tsui H.-C.T."/>
            <person name="Winkler M.E."/>
        </authorList>
    </citation>
    <scope>NUCLEOTIDE SEQUENCE</scope>
</reference>
<keyword evidence="2" id="KW-0378">Hydrolase</keyword>
<proteinExistence type="predicted"/>
<dbReference type="GO" id="GO:0016787">
    <property type="term" value="F:hydrolase activity"/>
    <property type="evidence" value="ECO:0007669"/>
    <property type="project" value="UniProtKB-KW"/>
</dbReference>
<dbReference type="PANTHER" id="PTHR43199:SF1">
    <property type="entry name" value="GLUTATHIONE HYDROLASE PROENZYME"/>
    <property type="match status" value="1"/>
</dbReference>
<feature type="compositionally biased region" description="Polar residues" evidence="4">
    <location>
        <begin position="294"/>
        <end position="304"/>
    </location>
</feature>
<dbReference type="EMBL" id="UINC01030527">
    <property type="protein sequence ID" value="SVB15071.1"/>
    <property type="molecule type" value="Genomic_DNA"/>
</dbReference>